<dbReference type="PROSITE" id="PS50067">
    <property type="entry name" value="KINESIN_MOTOR_2"/>
    <property type="match status" value="1"/>
</dbReference>
<evidence type="ECO:0000256" key="2">
    <source>
        <dbReference type="ARBA" id="ARBA00010899"/>
    </source>
</evidence>
<feature type="region of interest" description="Disordered" evidence="13">
    <location>
        <begin position="1"/>
        <end position="24"/>
    </location>
</feature>
<evidence type="ECO:0000259" key="14">
    <source>
        <dbReference type="PROSITE" id="PS50067"/>
    </source>
</evidence>
<dbReference type="GO" id="GO:0008569">
    <property type="term" value="F:minus-end-directed microtubule motor activity"/>
    <property type="evidence" value="ECO:0007669"/>
    <property type="project" value="UniProtKB-ARBA"/>
</dbReference>
<comment type="caution">
    <text evidence="15">The sequence shown here is derived from an EMBL/GenBank/DDBJ whole genome shotgun (WGS) entry which is preliminary data.</text>
</comment>
<accession>A0AAN6XMJ0</accession>
<dbReference type="SMART" id="SM00129">
    <property type="entry name" value="KISc"/>
    <property type="match status" value="1"/>
</dbReference>
<keyword evidence="7 12" id="KW-0175">Coiled coil</keyword>
<dbReference type="CDD" id="cd01366">
    <property type="entry name" value="KISc_C_terminal"/>
    <property type="match status" value="1"/>
</dbReference>
<gene>
    <name evidence="15" type="ORF">QBC40DRAFT_275388</name>
</gene>
<dbReference type="GO" id="GO:0005874">
    <property type="term" value="C:microtubule"/>
    <property type="evidence" value="ECO:0007669"/>
    <property type="project" value="UniProtKB-KW"/>
</dbReference>
<feature type="region of interest" description="Disordered" evidence="13">
    <location>
        <begin position="129"/>
        <end position="286"/>
    </location>
</feature>
<dbReference type="PANTHER" id="PTHR47972:SF45">
    <property type="entry name" value="PROTEIN CLARET SEGREGATIONAL"/>
    <property type="match status" value="1"/>
</dbReference>
<dbReference type="SUPFAM" id="SSF52540">
    <property type="entry name" value="P-loop containing nucleoside triphosphate hydrolases"/>
    <property type="match status" value="1"/>
</dbReference>
<evidence type="ECO:0000256" key="13">
    <source>
        <dbReference type="SAM" id="MobiDB-lite"/>
    </source>
</evidence>
<dbReference type="InterPro" id="IPR027640">
    <property type="entry name" value="Kinesin-like_fam"/>
</dbReference>
<feature type="binding site" evidence="10">
    <location>
        <begin position="653"/>
        <end position="660"/>
    </location>
    <ligand>
        <name>ATP</name>
        <dbReference type="ChEBI" id="CHEBI:30616"/>
    </ligand>
</feature>
<feature type="compositionally biased region" description="Low complexity" evidence="13">
    <location>
        <begin position="234"/>
        <end position="246"/>
    </location>
</feature>
<evidence type="ECO:0000256" key="4">
    <source>
        <dbReference type="ARBA" id="ARBA00022701"/>
    </source>
</evidence>
<keyword evidence="5 10" id="KW-0547">Nucleotide-binding</keyword>
<dbReference type="InterPro" id="IPR027417">
    <property type="entry name" value="P-loop_NTPase"/>
</dbReference>
<feature type="coiled-coil region" evidence="12">
    <location>
        <begin position="494"/>
        <end position="556"/>
    </location>
</feature>
<keyword evidence="16" id="KW-1185">Reference proteome</keyword>
<name>A0AAN6XMJ0_9PEZI</name>
<evidence type="ECO:0000256" key="10">
    <source>
        <dbReference type="PROSITE-ProRule" id="PRU00283"/>
    </source>
</evidence>
<feature type="compositionally biased region" description="Polar residues" evidence="13">
    <location>
        <begin position="174"/>
        <end position="187"/>
    </location>
</feature>
<dbReference type="InterPro" id="IPR001752">
    <property type="entry name" value="Kinesin_motor_dom"/>
</dbReference>
<evidence type="ECO:0000256" key="9">
    <source>
        <dbReference type="ARBA" id="ARBA00023212"/>
    </source>
</evidence>
<dbReference type="Gene3D" id="3.40.850.10">
    <property type="entry name" value="Kinesin motor domain"/>
    <property type="match status" value="1"/>
</dbReference>
<dbReference type="InterPro" id="IPR019821">
    <property type="entry name" value="Kinesin_motor_CS"/>
</dbReference>
<comment type="subcellular location">
    <subcellularLocation>
        <location evidence="1">Cytoplasm</location>
        <location evidence="1">Cytoskeleton</location>
    </subcellularLocation>
</comment>
<feature type="region of interest" description="Disordered" evidence="13">
    <location>
        <begin position="37"/>
        <end position="60"/>
    </location>
</feature>
<reference evidence="15" key="1">
    <citation type="journal article" date="2023" name="Mol. Phylogenet. Evol.">
        <title>Genome-scale phylogeny and comparative genomics of the fungal order Sordariales.</title>
        <authorList>
            <person name="Hensen N."/>
            <person name="Bonometti L."/>
            <person name="Westerberg I."/>
            <person name="Brannstrom I.O."/>
            <person name="Guillou S."/>
            <person name="Cros-Aarteil S."/>
            <person name="Calhoun S."/>
            <person name="Haridas S."/>
            <person name="Kuo A."/>
            <person name="Mondo S."/>
            <person name="Pangilinan J."/>
            <person name="Riley R."/>
            <person name="LaButti K."/>
            <person name="Andreopoulos B."/>
            <person name="Lipzen A."/>
            <person name="Chen C."/>
            <person name="Yan M."/>
            <person name="Daum C."/>
            <person name="Ng V."/>
            <person name="Clum A."/>
            <person name="Steindorff A."/>
            <person name="Ohm R.A."/>
            <person name="Martin F."/>
            <person name="Silar P."/>
            <person name="Natvig D.O."/>
            <person name="Lalanne C."/>
            <person name="Gautier V."/>
            <person name="Ament-Velasquez S.L."/>
            <person name="Kruys A."/>
            <person name="Hutchinson M.I."/>
            <person name="Powell A.J."/>
            <person name="Barry K."/>
            <person name="Miller A.N."/>
            <person name="Grigoriev I.V."/>
            <person name="Debuchy R."/>
            <person name="Gladieux P."/>
            <person name="Hiltunen Thoren M."/>
            <person name="Johannesson H."/>
        </authorList>
    </citation>
    <scope>NUCLEOTIDE SEQUENCE</scope>
    <source>
        <strain evidence="15">CBS 315.58</strain>
    </source>
</reference>
<dbReference type="GO" id="GO:0090307">
    <property type="term" value="P:mitotic spindle assembly"/>
    <property type="evidence" value="ECO:0007669"/>
    <property type="project" value="UniProtKB-ARBA"/>
</dbReference>
<dbReference type="AlphaFoldDB" id="A0AAN6XMJ0"/>
<feature type="compositionally biased region" description="Polar residues" evidence="13">
    <location>
        <begin position="197"/>
        <end position="214"/>
    </location>
</feature>
<keyword evidence="4 11" id="KW-0493">Microtubule</keyword>
<dbReference type="PROSITE" id="PS00411">
    <property type="entry name" value="KINESIN_MOTOR_1"/>
    <property type="match status" value="1"/>
</dbReference>
<feature type="coiled-coil region" evidence="12">
    <location>
        <begin position="312"/>
        <end position="346"/>
    </location>
</feature>
<organism evidence="15 16">
    <name type="scientific">Triangularia verruculosa</name>
    <dbReference type="NCBI Taxonomy" id="2587418"/>
    <lineage>
        <taxon>Eukaryota</taxon>
        <taxon>Fungi</taxon>
        <taxon>Dikarya</taxon>
        <taxon>Ascomycota</taxon>
        <taxon>Pezizomycotina</taxon>
        <taxon>Sordariomycetes</taxon>
        <taxon>Sordariomycetidae</taxon>
        <taxon>Sordariales</taxon>
        <taxon>Podosporaceae</taxon>
        <taxon>Triangularia</taxon>
    </lineage>
</organism>
<evidence type="ECO:0000256" key="7">
    <source>
        <dbReference type="ARBA" id="ARBA00023054"/>
    </source>
</evidence>
<comment type="similarity">
    <text evidence="2">Belongs to the TRAFAC class myosin-kinesin ATPase superfamily. Kinesin family. KIN-14 subfamily.</text>
</comment>
<reference evidence="15" key="2">
    <citation type="submission" date="2023-05" db="EMBL/GenBank/DDBJ databases">
        <authorList>
            <consortium name="Lawrence Berkeley National Laboratory"/>
            <person name="Steindorff A."/>
            <person name="Hensen N."/>
            <person name="Bonometti L."/>
            <person name="Westerberg I."/>
            <person name="Brannstrom I.O."/>
            <person name="Guillou S."/>
            <person name="Cros-Aarteil S."/>
            <person name="Calhoun S."/>
            <person name="Haridas S."/>
            <person name="Kuo A."/>
            <person name="Mondo S."/>
            <person name="Pangilinan J."/>
            <person name="Riley R."/>
            <person name="Labutti K."/>
            <person name="Andreopoulos B."/>
            <person name="Lipzen A."/>
            <person name="Chen C."/>
            <person name="Yanf M."/>
            <person name="Daum C."/>
            <person name="Ng V."/>
            <person name="Clum A."/>
            <person name="Ohm R."/>
            <person name="Martin F."/>
            <person name="Silar P."/>
            <person name="Natvig D."/>
            <person name="Lalanne C."/>
            <person name="Gautier V."/>
            <person name="Ament-Velasquez S.L."/>
            <person name="Kruys A."/>
            <person name="Hutchinson M.I."/>
            <person name="Powell A.J."/>
            <person name="Barry K."/>
            <person name="Miller A.N."/>
            <person name="Grigoriev I.V."/>
            <person name="Debuchy R."/>
            <person name="Gladieux P."/>
            <person name="Thoren M.H."/>
            <person name="Johannesson H."/>
        </authorList>
    </citation>
    <scope>NUCLEOTIDE SEQUENCE</scope>
    <source>
        <strain evidence="15">CBS 315.58</strain>
    </source>
</reference>
<feature type="domain" description="Kinesin motor" evidence="14">
    <location>
        <begin position="563"/>
        <end position="894"/>
    </location>
</feature>
<dbReference type="EMBL" id="MU863892">
    <property type="protein sequence ID" value="KAK4203083.1"/>
    <property type="molecule type" value="Genomic_DNA"/>
</dbReference>
<evidence type="ECO:0000256" key="8">
    <source>
        <dbReference type="ARBA" id="ARBA00023175"/>
    </source>
</evidence>
<dbReference type="GO" id="GO:0007018">
    <property type="term" value="P:microtubule-based movement"/>
    <property type="evidence" value="ECO:0007669"/>
    <property type="project" value="InterPro"/>
</dbReference>
<evidence type="ECO:0000256" key="3">
    <source>
        <dbReference type="ARBA" id="ARBA00022490"/>
    </source>
</evidence>
<feature type="compositionally biased region" description="Pro residues" evidence="13">
    <location>
        <begin position="1"/>
        <end position="13"/>
    </location>
</feature>
<evidence type="ECO:0000256" key="12">
    <source>
        <dbReference type="SAM" id="Coils"/>
    </source>
</evidence>
<evidence type="ECO:0000256" key="6">
    <source>
        <dbReference type="ARBA" id="ARBA00022840"/>
    </source>
</evidence>
<proteinExistence type="inferred from homology"/>
<dbReference type="PANTHER" id="PTHR47972">
    <property type="entry name" value="KINESIN-LIKE PROTEIN KLP-3"/>
    <property type="match status" value="1"/>
</dbReference>
<feature type="compositionally biased region" description="Low complexity" evidence="13">
    <location>
        <begin position="253"/>
        <end position="266"/>
    </location>
</feature>
<evidence type="ECO:0000313" key="15">
    <source>
        <dbReference type="EMBL" id="KAK4203083.1"/>
    </source>
</evidence>
<dbReference type="GO" id="GO:0005524">
    <property type="term" value="F:ATP binding"/>
    <property type="evidence" value="ECO:0007669"/>
    <property type="project" value="UniProtKB-UniRule"/>
</dbReference>
<dbReference type="GO" id="GO:0008017">
    <property type="term" value="F:microtubule binding"/>
    <property type="evidence" value="ECO:0007669"/>
    <property type="project" value="InterPro"/>
</dbReference>
<dbReference type="FunFam" id="3.40.850.10:FF:000065">
    <property type="entry name" value="Kinesin-like protein"/>
    <property type="match status" value="1"/>
</dbReference>
<evidence type="ECO:0000256" key="11">
    <source>
        <dbReference type="RuleBase" id="RU000394"/>
    </source>
</evidence>
<sequence>MYPTKPHTPPQRRPPIGSRKPFRCPGEVNTASTLRLSALHPLRRGTSPAREDPPLFTTVSHPPTQTGALLLSLSYLLVHFLIPRMRNNANMESAENGGTFRSGIRAPRVHTSTTTTMPPSTYLQEITNSDQNARPHPSGLLPSKRTYNGAGTAAVPDRDAKRKTLAERAGEPLSRSQLPAATPSVSRMTGIGIKPTSIASLASTHNPPTTSRPASTIPGASRHASTNSFSRTMGPGSRPPISGRPPTSMGFNPSTARTTRSRPATAMSGRSAEEDGGPADQKKSWDVDGRLHEFETQFKEMKEAFDTTITDRKTLEEAIQFAKNRASDLEREQQRLMDQTTQLQGQISSLQSENLSMQQEKQTLILQFEGERQKHKYELQDKSREHKHDVEEIQRQFKAEVDQMKRDHQQALEGMERQYRMEMKEQQAQNSKELQELRAKLGSEQEDMNLAVLRKDREIQELRSLVEGLKLDLDREQMVKGNLQKKMAEMSTTNITLEDRLRGLNAKIEFLESDSKQQSDSFADMEARLQDALRVAEEAREKLIKEETERRVLFNKYQELKGNIRVMCRVRPVLGNAEGNPAQIGFPDEKTSAQIDVTQEEKNSMGVVSRKVVPFEFDRVFTPAVHNEEIFGEISQLVQSALDGYNVCIFCYGQTGSGKTYTMSSPDGMIPRATHMIYETITKLKEKSWTYTMEGSFVEVYNEELHDLLTPGRESDGKRRLEIRHDDSRKQTSVLNCKTVALDSPDKVEMMLKQAQNNRSVAATKANERSSRSHSVFILRLVGYNSATNERCEGTLNLVDLAGSERLKHSQAEGERMRETQNINKSLACLGDVIEALGRGSGHIPYRNSKLTHLLQYSLGGNSKTLMFVMVSPLEAHLKETITSLRFATKVHNTHIGTAKSTKKLVKDRATDY</sequence>
<protein>
    <recommendedName>
        <fullName evidence="11">Kinesin-like protein</fullName>
    </recommendedName>
</protein>
<keyword evidence="6 10" id="KW-0067">ATP-binding</keyword>
<dbReference type="InterPro" id="IPR036961">
    <property type="entry name" value="Kinesin_motor_dom_sf"/>
</dbReference>
<keyword evidence="3" id="KW-0963">Cytoplasm</keyword>
<evidence type="ECO:0000256" key="1">
    <source>
        <dbReference type="ARBA" id="ARBA00004245"/>
    </source>
</evidence>
<feature type="coiled-coil region" evidence="12">
    <location>
        <begin position="376"/>
        <end position="440"/>
    </location>
</feature>
<keyword evidence="9" id="KW-0206">Cytoskeleton</keyword>
<evidence type="ECO:0000256" key="5">
    <source>
        <dbReference type="ARBA" id="ARBA00022741"/>
    </source>
</evidence>
<feature type="compositionally biased region" description="Basic and acidic residues" evidence="13">
    <location>
        <begin position="156"/>
        <end position="170"/>
    </location>
</feature>
<dbReference type="Pfam" id="PF00225">
    <property type="entry name" value="Kinesin"/>
    <property type="match status" value="1"/>
</dbReference>
<dbReference type="Proteomes" id="UP001303160">
    <property type="component" value="Unassembled WGS sequence"/>
</dbReference>
<dbReference type="PRINTS" id="PR00380">
    <property type="entry name" value="KINESINHEAVY"/>
</dbReference>
<keyword evidence="8 10" id="KW-0505">Motor protein</keyword>
<evidence type="ECO:0000313" key="16">
    <source>
        <dbReference type="Proteomes" id="UP001303160"/>
    </source>
</evidence>